<reference evidence="1 2" key="1">
    <citation type="submission" date="2019-05" db="EMBL/GenBank/DDBJ databases">
        <authorList>
            <person name="Burke A."/>
            <person name="Deelsnyder S."/>
            <person name="Fournier A."/>
            <person name="Low S."/>
            <person name="Murawski K."/>
            <person name="Worthington R."/>
            <person name="Molloy S.D."/>
            <person name="Garlena R.A."/>
            <person name="Russell D.A."/>
            <person name="Pope W.H."/>
            <person name="Jacobs-Sera D."/>
            <person name="Hatfull G.F."/>
        </authorList>
    </citation>
    <scope>NUCLEOTIDE SEQUENCE [LARGE SCALE GENOMIC DNA]</scope>
</reference>
<sequence>MSFHIKTKYLDDEAELTFGKYQDGSIALRLFSPEEGPLSTATVCLEGSKPAQGNVFIKDWSENEGMYDGLRKAGIIGESVRSHPAGFAIALECPLLVELPS</sequence>
<name>A0A515MGZ7_9CAUD</name>
<dbReference type="EMBL" id="MK967378">
    <property type="protein sequence ID" value="QDM55936.1"/>
    <property type="molecule type" value="Genomic_DNA"/>
</dbReference>
<evidence type="ECO:0000313" key="2">
    <source>
        <dbReference type="Proteomes" id="UP000320647"/>
    </source>
</evidence>
<accession>A0A515MGZ7</accession>
<dbReference type="KEGG" id="vg:70080563"/>
<keyword evidence="2" id="KW-1185">Reference proteome</keyword>
<evidence type="ECO:0000313" key="1">
    <source>
        <dbReference type="EMBL" id="QDM55936.1"/>
    </source>
</evidence>
<gene>
    <name evidence="1" type="primary">49</name>
    <name evidence="1" type="ORF">SEA_TRAX_49</name>
</gene>
<dbReference type="Proteomes" id="UP000320647">
    <property type="component" value="Segment"/>
</dbReference>
<dbReference type="GeneID" id="70080563"/>
<dbReference type="RefSeq" id="YP_010246034.1">
    <property type="nucleotide sequence ID" value="NC_060132.1"/>
</dbReference>
<organism evidence="1 2">
    <name type="scientific">Gordonia phage Trax</name>
    <dbReference type="NCBI Taxonomy" id="2591121"/>
    <lineage>
        <taxon>Viruses</taxon>
        <taxon>Duplodnaviria</taxon>
        <taxon>Heunggongvirae</taxon>
        <taxon>Uroviricota</taxon>
        <taxon>Caudoviricetes</taxon>
        <taxon>Deeyouvirinae</taxon>
        <taxon>Nevillevirus</taxon>
        <taxon>Nevillevirus trax</taxon>
    </lineage>
</organism>
<proteinExistence type="predicted"/>
<protein>
    <submittedName>
        <fullName evidence="1">Uncharacterized protein</fullName>
    </submittedName>
</protein>